<organism evidence="1 2">
    <name type="scientific">Panagrolaimus sp. PS1159</name>
    <dbReference type="NCBI Taxonomy" id="55785"/>
    <lineage>
        <taxon>Eukaryota</taxon>
        <taxon>Metazoa</taxon>
        <taxon>Ecdysozoa</taxon>
        <taxon>Nematoda</taxon>
        <taxon>Chromadorea</taxon>
        <taxon>Rhabditida</taxon>
        <taxon>Tylenchina</taxon>
        <taxon>Panagrolaimomorpha</taxon>
        <taxon>Panagrolaimoidea</taxon>
        <taxon>Panagrolaimidae</taxon>
        <taxon>Panagrolaimus</taxon>
    </lineage>
</organism>
<dbReference type="WBParaSite" id="PS1159_v2.g4430.t1">
    <property type="protein sequence ID" value="PS1159_v2.g4430.t1"/>
    <property type="gene ID" value="PS1159_v2.g4430"/>
</dbReference>
<evidence type="ECO:0000313" key="2">
    <source>
        <dbReference type="WBParaSite" id="PS1159_v2.g4430.t1"/>
    </source>
</evidence>
<protein>
    <submittedName>
        <fullName evidence="2">BTB domain-containing protein</fullName>
    </submittedName>
</protein>
<proteinExistence type="predicted"/>
<sequence>MFIIGRNEHPTIPTTLNDGLLKNDVQRYVEIIVASKNEKEMKIKIHKELLLSQSPVFEGMFKSGMKEAITNTLKITDFNYETVIAAVQFFNGQEFFEVLFELLRFADKYLIDDLTV</sequence>
<evidence type="ECO:0000313" key="1">
    <source>
        <dbReference type="Proteomes" id="UP000887580"/>
    </source>
</evidence>
<reference evidence="2" key="1">
    <citation type="submission" date="2022-11" db="UniProtKB">
        <authorList>
            <consortium name="WormBaseParasite"/>
        </authorList>
    </citation>
    <scope>IDENTIFICATION</scope>
</reference>
<accession>A0AC35GEV8</accession>
<dbReference type="Proteomes" id="UP000887580">
    <property type="component" value="Unplaced"/>
</dbReference>
<name>A0AC35GEV8_9BILA</name>